<name>A0AAJ7UDU7_PETMA</name>
<feature type="transmembrane region" description="Helical" evidence="10">
    <location>
        <begin position="228"/>
        <end position="252"/>
    </location>
</feature>
<dbReference type="Gene3D" id="1.20.5.300">
    <property type="match status" value="1"/>
</dbReference>
<sequence>MMKITRITITTITMITIAMIAIITTTVIIIMIITILMIITTIITTITMTRITMTIIIMLITTMTERHVCVCSSKAAGRRPFALDPTGDVYNRWQVVSCAFTLFNWFAIICRVSFMDVQVKFLPVWLTLDYVSDAVNLVDMVLLSRKGFMECGLLVTDVGRMRQRYVRSSRFCLDALALIPTDLLYAYTGVHYPVVRLNRLLRFPRIFDCFDQVETHTNYPKTFRIIKLVVYIYLMVHWNACFYYLLSAYIGFGQDGWVYPAHETPGFGGTGRQYMFCIYFSTLILLTIGNIPKAEREAEYLFVVVDFLITIFVFATILGNVASICASVNEAGDRFLAEFNEVKDYVRFRAIGKDVDRKVVEWYEYLHLSNKSLGEEDVLRELPVTLRTAIAINVHMQTLQKVEIFKNCELGLLEELVLKLRPKLYSPGDYVCRKGDIGREMYFIKEGKLAVVADDGVTQYAVLGDGSYFGEISILKIPGSKAGNRRTANIRSIGYSDLFCLSKEDLQEVLREFPAAGNMLEEKGKQILAKMGLLDTEMEGARAEPHQLESTVETLDGAVRALQTKVARLLAEHKSGDKKIRARLRRLERVFTAEAAAAAGDDHNDAGATGATGATGSGDA</sequence>
<dbReference type="FunFam" id="1.10.287.630:FF:000001">
    <property type="entry name" value="Cyclic nucleotide-gated channel alpha 3"/>
    <property type="match status" value="1"/>
</dbReference>
<dbReference type="SUPFAM" id="SSF51206">
    <property type="entry name" value="cAMP-binding domain-like"/>
    <property type="match status" value="1"/>
</dbReference>
<dbReference type="GO" id="GO:0005222">
    <property type="term" value="F:intracellularly cAMP-activated cation channel activity"/>
    <property type="evidence" value="ECO:0007669"/>
    <property type="project" value="TreeGrafter"/>
</dbReference>
<proteinExistence type="predicted"/>
<dbReference type="GO" id="GO:0017071">
    <property type="term" value="C:intracellular cyclic nucleotide activated cation channel complex"/>
    <property type="evidence" value="ECO:0007669"/>
    <property type="project" value="TreeGrafter"/>
</dbReference>
<dbReference type="InterPro" id="IPR018490">
    <property type="entry name" value="cNMP-bd_dom_sf"/>
</dbReference>
<dbReference type="CDD" id="cd00038">
    <property type="entry name" value="CAP_ED"/>
    <property type="match status" value="1"/>
</dbReference>
<feature type="transmembrane region" description="Helical" evidence="10">
    <location>
        <begin position="272"/>
        <end position="288"/>
    </location>
</feature>
<evidence type="ECO:0000256" key="1">
    <source>
        <dbReference type="ARBA" id="ARBA00004141"/>
    </source>
</evidence>
<evidence type="ECO:0000256" key="2">
    <source>
        <dbReference type="ARBA" id="ARBA00022448"/>
    </source>
</evidence>
<keyword evidence="2" id="KW-0813">Transport</keyword>
<dbReference type="GO" id="GO:0030553">
    <property type="term" value="F:cGMP binding"/>
    <property type="evidence" value="ECO:0007669"/>
    <property type="project" value="TreeGrafter"/>
</dbReference>
<reference evidence="13" key="1">
    <citation type="submission" date="2025-08" db="UniProtKB">
        <authorList>
            <consortium name="RefSeq"/>
        </authorList>
    </citation>
    <scope>IDENTIFICATION</scope>
    <source>
        <tissue evidence="13">Sperm</tissue>
    </source>
</reference>
<gene>
    <name evidence="13" type="primary">LOC116955771</name>
</gene>
<dbReference type="Pfam" id="PF00520">
    <property type="entry name" value="Ion_trans"/>
    <property type="match status" value="1"/>
</dbReference>
<dbReference type="InterPro" id="IPR000595">
    <property type="entry name" value="cNMP-bd_dom"/>
</dbReference>
<dbReference type="KEGG" id="pmrn:116955771"/>
<dbReference type="Pfam" id="PF16526">
    <property type="entry name" value="CLZ"/>
    <property type="match status" value="1"/>
</dbReference>
<evidence type="ECO:0000256" key="8">
    <source>
        <dbReference type="ARBA" id="ARBA00023303"/>
    </source>
</evidence>
<dbReference type="PROSITE" id="PS00889">
    <property type="entry name" value="CNMP_BINDING_2"/>
    <property type="match status" value="1"/>
</dbReference>
<dbReference type="GO" id="GO:0044877">
    <property type="term" value="F:protein-containing complex binding"/>
    <property type="evidence" value="ECO:0007669"/>
    <property type="project" value="TreeGrafter"/>
</dbReference>
<keyword evidence="5" id="KW-0406">Ion transport</keyword>
<evidence type="ECO:0000259" key="11">
    <source>
        <dbReference type="PROSITE" id="PS50042"/>
    </source>
</evidence>
<organism evidence="12 13">
    <name type="scientific">Petromyzon marinus</name>
    <name type="common">Sea lamprey</name>
    <dbReference type="NCBI Taxonomy" id="7757"/>
    <lineage>
        <taxon>Eukaryota</taxon>
        <taxon>Metazoa</taxon>
        <taxon>Chordata</taxon>
        <taxon>Craniata</taxon>
        <taxon>Vertebrata</taxon>
        <taxon>Cyclostomata</taxon>
        <taxon>Hyperoartia</taxon>
        <taxon>Petromyzontiformes</taxon>
        <taxon>Petromyzontidae</taxon>
        <taxon>Petromyzon</taxon>
    </lineage>
</organism>
<feature type="domain" description="Cyclic nucleotide-binding" evidence="11">
    <location>
        <begin position="404"/>
        <end position="510"/>
    </location>
</feature>
<dbReference type="RefSeq" id="XP_032832982.1">
    <property type="nucleotide sequence ID" value="XM_032977091.1"/>
</dbReference>
<evidence type="ECO:0000256" key="9">
    <source>
        <dbReference type="SAM" id="MobiDB-lite"/>
    </source>
</evidence>
<feature type="transmembrane region" description="Helical" evidence="10">
    <location>
        <begin position="12"/>
        <end position="43"/>
    </location>
</feature>
<evidence type="ECO:0000313" key="12">
    <source>
        <dbReference type="Proteomes" id="UP001318040"/>
    </source>
</evidence>
<keyword evidence="3 10" id="KW-0812">Transmembrane</keyword>
<dbReference type="InterPro" id="IPR005821">
    <property type="entry name" value="Ion_trans_dom"/>
</dbReference>
<evidence type="ECO:0000256" key="3">
    <source>
        <dbReference type="ARBA" id="ARBA00022692"/>
    </source>
</evidence>
<dbReference type="GO" id="GO:0005886">
    <property type="term" value="C:plasma membrane"/>
    <property type="evidence" value="ECO:0007669"/>
    <property type="project" value="TreeGrafter"/>
</dbReference>
<accession>A0AAJ7UDU7</accession>
<dbReference type="Gene3D" id="1.10.287.70">
    <property type="match status" value="1"/>
</dbReference>
<dbReference type="Pfam" id="PF00027">
    <property type="entry name" value="cNMP_binding"/>
    <property type="match status" value="1"/>
</dbReference>
<evidence type="ECO:0000313" key="13">
    <source>
        <dbReference type="RefSeq" id="XP_032832982.1"/>
    </source>
</evidence>
<dbReference type="FunFam" id="1.10.287.70:FF:000072">
    <property type="entry name" value="Cyclic nucleotide gated channel beta 3"/>
    <property type="match status" value="1"/>
</dbReference>
<keyword evidence="6 10" id="KW-0472">Membrane</keyword>
<evidence type="ECO:0000256" key="5">
    <source>
        <dbReference type="ARBA" id="ARBA00023065"/>
    </source>
</evidence>
<dbReference type="Gene3D" id="1.10.287.630">
    <property type="entry name" value="Helix hairpin bin"/>
    <property type="match status" value="1"/>
</dbReference>
<keyword evidence="7" id="KW-1071">Ligand-gated ion channel</keyword>
<dbReference type="Gene3D" id="2.60.120.10">
    <property type="entry name" value="Jelly Rolls"/>
    <property type="match status" value="1"/>
</dbReference>
<protein>
    <submittedName>
        <fullName evidence="13">Cyclic nucleotide-gated cation channel alpha-4-like isoform X1</fullName>
    </submittedName>
</protein>
<dbReference type="Proteomes" id="UP001318040">
    <property type="component" value="Chromosome 61"/>
</dbReference>
<dbReference type="SMART" id="SM00100">
    <property type="entry name" value="cNMP"/>
    <property type="match status" value="1"/>
</dbReference>
<dbReference type="PROSITE" id="PS50042">
    <property type="entry name" value="CNMP_BINDING_3"/>
    <property type="match status" value="1"/>
</dbReference>
<dbReference type="PANTHER" id="PTHR45638">
    <property type="entry name" value="CYCLIC NUCLEOTIDE-GATED CATION CHANNEL SUBUNIT A"/>
    <property type="match status" value="1"/>
</dbReference>
<evidence type="ECO:0000256" key="7">
    <source>
        <dbReference type="ARBA" id="ARBA00023286"/>
    </source>
</evidence>
<feature type="transmembrane region" description="Helical" evidence="10">
    <location>
        <begin position="300"/>
        <end position="319"/>
    </location>
</feature>
<evidence type="ECO:0000256" key="4">
    <source>
        <dbReference type="ARBA" id="ARBA00022989"/>
    </source>
</evidence>
<dbReference type="SUPFAM" id="SSF81324">
    <property type="entry name" value="Voltage-gated potassium channels"/>
    <property type="match status" value="1"/>
</dbReference>
<feature type="region of interest" description="Disordered" evidence="9">
    <location>
        <begin position="598"/>
        <end position="620"/>
    </location>
</feature>
<keyword evidence="12" id="KW-1185">Reference proteome</keyword>
<dbReference type="InterPro" id="IPR018488">
    <property type="entry name" value="cNMP-bd_CS"/>
</dbReference>
<dbReference type="InterPro" id="IPR014710">
    <property type="entry name" value="RmlC-like_jellyroll"/>
</dbReference>
<dbReference type="PANTHER" id="PTHR45638:SF2">
    <property type="entry name" value="CYCLIC NUCLEOTIDE-GATED CATION CHANNEL ALPHA-4"/>
    <property type="match status" value="1"/>
</dbReference>
<keyword evidence="8" id="KW-0407">Ion channel</keyword>
<dbReference type="AlphaFoldDB" id="A0AAJ7UDU7"/>
<keyword evidence="4 10" id="KW-1133">Transmembrane helix</keyword>
<dbReference type="InterPro" id="IPR050866">
    <property type="entry name" value="CNG_cation_channel"/>
</dbReference>
<dbReference type="GO" id="GO:0005223">
    <property type="term" value="F:intracellularly cGMP-activated cation channel activity"/>
    <property type="evidence" value="ECO:0007669"/>
    <property type="project" value="TreeGrafter"/>
</dbReference>
<evidence type="ECO:0000256" key="10">
    <source>
        <dbReference type="SAM" id="Phobius"/>
    </source>
</evidence>
<dbReference type="InterPro" id="IPR032406">
    <property type="entry name" value="CLZ_dom"/>
</dbReference>
<dbReference type="PROSITE" id="PS00888">
    <property type="entry name" value="CNMP_BINDING_1"/>
    <property type="match status" value="1"/>
</dbReference>
<evidence type="ECO:0000256" key="6">
    <source>
        <dbReference type="ARBA" id="ARBA00023136"/>
    </source>
</evidence>
<dbReference type="FunFam" id="2.60.120.10:FF:000002">
    <property type="entry name" value="Cyclic nucleotide gated channel alpha 1a"/>
    <property type="match status" value="1"/>
</dbReference>
<comment type="subcellular location">
    <subcellularLocation>
        <location evidence="1">Membrane</location>
        <topology evidence="1">Multi-pass membrane protein</topology>
    </subcellularLocation>
</comment>